<dbReference type="InterPro" id="IPR050428">
    <property type="entry name" value="TCS_sensor_his_kinase"/>
</dbReference>
<dbReference type="SUPFAM" id="SSF47384">
    <property type="entry name" value="Homodimeric domain of signal transducing histidine kinase"/>
    <property type="match status" value="1"/>
</dbReference>
<evidence type="ECO:0000256" key="2">
    <source>
        <dbReference type="ARBA" id="ARBA00001968"/>
    </source>
</evidence>
<feature type="transmembrane region" description="Helical" evidence="12">
    <location>
        <begin position="153"/>
        <end position="180"/>
    </location>
</feature>
<dbReference type="Pfam" id="PF02518">
    <property type="entry name" value="HATPase_c"/>
    <property type="match status" value="1"/>
</dbReference>
<dbReference type="FunFam" id="3.30.565.10:FF:000006">
    <property type="entry name" value="Sensor histidine kinase WalK"/>
    <property type="match status" value="1"/>
</dbReference>
<comment type="catalytic activity">
    <reaction evidence="1">
        <text>ATP + protein L-histidine = ADP + protein N-phospho-L-histidine.</text>
        <dbReference type="EC" id="2.7.13.3"/>
    </reaction>
</comment>
<dbReference type="PROSITE" id="PS50885">
    <property type="entry name" value="HAMP"/>
    <property type="match status" value="1"/>
</dbReference>
<evidence type="ECO:0000256" key="1">
    <source>
        <dbReference type="ARBA" id="ARBA00000085"/>
    </source>
</evidence>
<evidence type="ECO:0000256" key="5">
    <source>
        <dbReference type="ARBA" id="ARBA00022553"/>
    </source>
</evidence>
<dbReference type="PANTHER" id="PTHR45436:SF5">
    <property type="entry name" value="SENSOR HISTIDINE KINASE TRCS"/>
    <property type="match status" value="1"/>
</dbReference>
<dbReference type="GO" id="GO:0000155">
    <property type="term" value="F:phosphorelay sensor kinase activity"/>
    <property type="evidence" value="ECO:0007669"/>
    <property type="project" value="InterPro"/>
</dbReference>
<dbReference type="SMART" id="SM00304">
    <property type="entry name" value="HAMP"/>
    <property type="match status" value="1"/>
</dbReference>
<dbReference type="SUPFAM" id="SSF55874">
    <property type="entry name" value="ATPase domain of HSP90 chaperone/DNA topoisomerase II/histidine kinase"/>
    <property type="match status" value="1"/>
</dbReference>
<evidence type="ECO:0000256" key="11">
    <source>
        <dbReference type="ARBA" id="ARBA00023136"/>
    </source>
</evidence>
<keyword evidence="16" id="KW-1185">Reference proteome</keyword>
<dbReference type="PROSITE" id="PS50109">
    <property type="entry name" value="HIS_KIN"/>
    <property type="match status" value="1"/>
</dbReference>
<keyword evidence="9 12" id="KW-1133">Transmembrane helix</keyword>
<reference evidence="15 16" key="1">
    <citation type="submission" date="2019-06" db="EMBL/GenBank/DDBJ databases">
        <title>Sequencing the genomes of 1000 actinobacteria strains.</title>
        <authorList>
            <person name="Klenk H.-P."/>
        </authorList>
    </citation>
    <scope>NUCLEOTIDE SEQUENCE [LARGE SCALE GENOMIC DNA]</scope>
    <source>
        <strain evidence="15 16">DSM 45511</strain>
    </source>
</reference>
<dbReference type="GO" id="GO:0005509">
    <property type="term" value="F:calcium ion binding"/>
    <property type="evidence" value="ECO:0007669"/>
    <property type="project" value="UniProtKB-ARBA"/>
</dbReference>
<dbReference type="Pfam" id="PF00672">
    <property type="entry name" value="HAMP"/>
    <property type="match status" value="1"/>
</dbReference>
<dbReference type="OrthoDB" id="9786919at2"/>
<dbReference type="GO" id="GO:0005886">
    <property type="term" value="C:plasma membrane"/>
    <property type="evidence" value="ECO:0007669"/>
    <property type="project" value="UniProtKB-SubCell"/>
</dbReference>
<keyword evidence="8 15" id="KW-0418">Kinase</keyword>
<dbReference type="InterPro" id="IPR003661">
    <property type="entry name" value="HisK_dim/P_dom"/>
</dbReference>
<evidence type="ECO:0000256" key="8">
    <source>
        <dbReference type="ARBA" id="ARBA00022777"/>
    </source>
</evidence>
<dbReference type="InterPro" id="IPR036097">
    <property type="entry name" value="HisK_dim/P_sf"/>
</dbReference>
<name>A0A543GB10_9PSEU</name>
<evidence type="ECO:0000256" key="12">
    <source>
        <dbReference type="SAM" id="Phobius"/>
    </source>
</evidence>
<proteinExistence type="predicted"/>
<dbReference type="InterPro" id="IPR003594">
    <property type="entry name" value="HATPase_dom"/>
</dbReference>
<feature type="domain" description="HAMP" evidence="14">
    <location>
        <begin position="181"/>
        <end position="241"/>
    </location>
</feature>
<evidence type="ECO:0000256" key="6">
    <source>
        <dbReference type="ARBA" id="ARBA00022679"/>
    </source>
</evidence>
<dbReference type="InterPro" id="IPR003660">
    <property type="entry name" value="HAMP_dom"/>
</dbReference>
<dbReference type="CDD" id="cd00075">
    <property type="entry name" value="HATPase"/>
    <property type="match status" value="1"/>
</dbReference>
<comment type="subcellular location">
    <subcellularLocation>
        <location evidence="3">Cell membrane</location>
    </subcellularLocation>
</comment>
<dbReference type="Pfam" id="PF00512">
    <property type="entry name" value="HisKA"/>
    <property type="match status" value="1"/>
</dbReference>
<evidence type="ECO:0000256" key="10">
    <source>
        <dbReference type="ARBA" id="ARBA00023012"/>
    </source>
</evidence>
<dbReference type="PRINTS" id="PR00344">
    <property type="entry name" value="BCTRLSENSOR"/>
</dbReference>
<keyword evidence="6" id="KW-0808">Transferase</keyword>
<accession>A0A543GB10</accession>
<keyword evidence="11 12" id="KW-0472">Membrane</keyword>
<dbReference type="AlphaFoldDB" id="A0A543GB10"/>
<protein>
    <recommendedName>
        <fullName evidence="4">histidine kinase</fullName>
        <ecNumber evidence="4">2.7.13.3</ecNumber>
    </recommendedName>
</protein>
<dbReference type="EC" id="2.7.13.3" evidence="4"/>
<dbReference type="InterPro" id="IPR036890">
    <property type="entry name" value="HATPase_C_sf"/>
</dbReference>
<keyword evidence="7 12" id="KW-0812">Transmembrane</keyword>
<comment type="caution">
    <text evidence="15">The sequence shown here is derived from an EMBL/GenBank/DDBJ whole genome shotgun (WGS) entry which is preliminary data.</text>
</comment>
<evidence type="ECO:0000256" key="9">
    <source>
        <dbReference type="ARBA" id="ARBA00022989"/>
    </source>
</evidence>
<feature type="domain" description="Histidine kinase" evidence="13">
    <location>
        <begin position="256"/>
        <end position="468"/>
    </location>
</feature>
<sequence length="469" mass="49353">MRHRSLRTRLVATTVLLLAIASALIGVATTIALRHFLIERLDGDVRASSRVLIRAEIGSPPTLMLPERGPRPPDTLTAIVRNGSVVTATVFPFGADPRPVPASEYRDLASLPEGRPPRSVDLGELGDYRLVASSTPLGDTVVSGLPLAPVEAIVTGLVIIELVVTGITIAGAGVAAAMVVRRELRPLERVAATAARVSVMPLDRGEVSLVERVPDADPGTEVGQVGGALNRMLDNVGSALEARHESEVQLRQFIADASHELRTPLAAISGYTELTRREELSPDVEYSLTRIASQTERMTGLVEDLLLLARLDAGRPLERGEVDLARLVVDAVADAHAAGPDHRWQLSVPDEPVVVPGDGSRLAQVLANLLANARTHTPAGTNVTVTLTAEPSGALLSVTDDGPGIAPGLLPHIFERFARGSTSRSRDNGSTGLGLAIVRAVVAAHGGSVDAASRPGRTEFTVRLPRSGA</sequence>
<evidence type="ECO:0000259" key="13">
    <source>
        <dbReference type="PROSITE" id="PS50109"/>
    </source>
</evidence>
<dbReference type="Gene3D" id="1.10.287.130">
    <property type="match status" value="1"/>
</dbReference>
<keyword evidence="10" id="KW-0902">Two-component regulatory system</keyword>
<organism evidence="15 16">
    <name type="scientific">Pseudonocardia cypriaca</name>
    <dbReference type="NCBI Taxonomy" id="882449"/>
    <lineage>
        <taxon>Bacteria</taxon>
        <taxon>Bacillati</taxon>
        <taxon>Actinomycetota</taxon>
        <taxon>Actinomycetes</taxon>
        <taxon>Pseudonocardiales</taxon>
        <taxon>Pseudonocardiaceae</taxon>
        <taxon>Pseudonocardia</taxon>
    </lineage>
</organism>
<evidence type="ECO:0000256" key="7">
    <source>
        <dbReference type="ARBA" id="ARBA00022692"/>
    </source>
</evidence>
<gene>
    <name evidence="15" type="ORF">FB388_0592</name>
</gene>
<dbReference type="Gene3D" id="6.10.340.10">
    <property type="match status" value="1"/>
</dbReference>
<dbReference type="InterPro" id="IPR004358">
    <property type="entry name" value="Sig_transdc_His_kin-like_C"/>
</dbReference>
<dbReference type="RefSeq" id="WP_142096516.1">
    <property type="nucleotide sequence ID" value="NZ_VFPH01000001.1"/>
</dbReference>
<dbReference type="Gene3D" id="3.30.565.10">
    <property type="entry name" value="Histidine kinase-like ATPase, C-terminal domain"/>
    <property type="match status" value="1"/>
</dbReference>
<dbReference type="Proteomes" id="UP000319818">
    <property type="component" value="Unassembled WGS sequence"/>
</dbReference>
<evidence type="ECO:0000256" key="3">
    <source>
        <dbReference type="ARBA" id="ARBA00004236"/>
    </source>
</evidence>
<keyword evidence="5" id="KW-0597">Phosphoprotein</keyword>
<dbReference type="EMBL" id="VFPH01000001">
    <property type="protein sequence ID" value="TQM43248.1"/>
    <property type="molecule type" value="Genomic_DNA"/>
</dbReference>
<dbReference type="SMART" id="SM00387">
    <property type="entry name" value="HATPase_c"/>
    <property type="match status" value="1"/>
</dbReference>
<dbReference type="SMART" id="SM00388">
    <property type="entry name" value="HisKA"/>
    <property type="match status" value="1"/>
</dbReference>
<dbReference type="CDD" id="cd00082">
    <property type="entry name" value="HisKA"/>
    <property type="match status" value="1"/>
</dbReference>
<dbReference type="InterPro" id="IPR005467">
    <property type="entry name" value="His_kinase_dom"/>
</dbReference>
<evidence type="ECO:0000259" key="14">
    <source>
        <dbReference type="PROSITE" id="PS50885"/>
    </source>
</evidence>
<dbReference type="FunFam" id="1.10.287.130:FF:000001">
    <property type="entry name" value="Two-component sensor histidine kinase"/>
    <property type="match status" value="1"/>
</dbReference>
<evidence type="ECO:0000313" key="15">
    <source>
        <dbReference type="EMBL" id="TQM43248.1"/>
    </source>
</evidence>
<evidence type="ECO:0000256" key="4">
    <source>
        <dbReference type="ARBA" id="ARBA00012438"/>
    </source>
</evidence>
<comment type="cofactor">
    <cofactor evidence="2">
        <name>a divalent metal cation</name>
        <dbReference type="ChEBI" id="CHEBI:60240"/>
    </cofactor>
</comment>
<dbReference type="PANTHER" id="PTHR45436">
    <property type="entry name" value="SENSOR HISTIDINE KINASE YKOH"/>
    <property type="match status" value="1"/>
</dbReference>
<evidence type="ECO:0000313" key="16">
    <source>
        <dbReference type="Proteomes" id="UP000319818"/>
    </source>
</evidence>